<organism evidence="1 2">
    <name type="scientific">Pelagimonas phthalicica</name>
    <dbReference type="NCBI Taxonomy" id="1037362"/>
    <lineage>
        <taxon>Bacteria</taxon>
        <taxon>Pseudomonadati</taxon>
        <taxon>Pseudomonadota</taxon>
        <taxon>Alphaproteobacteria</taxon>
        <taxon>Rhodobacterales</taxon>
        <taxon>Roseobacteraceae</taxon>
        <taxon>Pelagimonas</taxon>
    </lineage>
</organism>
<gene>
    <name evidence="1" type="ORF">TRP8649_02380</name>
</gene>
<evidence type="ECO:0000313" key="1">
    <source>
        <dbReference type="EMBL" id="SMX28264.1"/>
    </source>
</evidence>
<protein>
    <submittedName>
        <fullName evidence="1">Uncharacterized protein</fullName>
    </submittedName>
</protein>
<accession>A0A238JDJ8</accession>
<name>A0A238JDJ8_9RHOB</name>
<keyword evidence="2" id="KW-1185">Reference proteome</keyword>
<dbReference type="Proteomes" id="UP000225972">
    <property type="component" value="Unassembled WGS sequence"/>
</dbReference>
<evidence type="ECO:0000313" key="2">
    <source>
        <dbReference type="Proteomes" id="UP000225972"/>
    </source>
</evidence>
<dbReference type="EMBL" id="FXXP01000002">
    <property type="protein sequence ID" value="SMX28264.1"/>
    <property type="molecule type" value="Genomic_DNA"/>
</dbReference>
<reference evidence="2" key="1">
    <citation type="submission" date="2017-05" db="EMBL/GenBank/DDBJ databases">
        <authorList>
            <person name="Rodrigo-Torres L."/>
            <person name="Arahal R. D."/>
            <person name="Lucena T."/>
        </authorList>
    </citation>
    <scope>NUCLEOTIDE SEQUENCE [LARGE SCALE GENOMIC DNA]</scope>
    <source>
        <strain evidence="2">CECT 8649</strain>
    </source>
</reference>
<dbReference type="AlphaFoldDB" id="A0A238JDJ8"/>
<proteinExistence type="predicted"/>
<sequence>MLLTPPPVPGKETENRFARVFGLFEQGLVQEDTKPTTTLSEAKEKQLLAQALTSLHQRPKGKGKSAAKASCDNEFFRRIRATGGGFDMGDLGEPLL</sequence>